<evidence type="ECO:0000256" key="3">
    <source>
        <dbReference type="RuleBase" id="RU000363"/>
    </source>
</evidence>
<comment type="caution">
    <text evidence="4">The sequence shown here is derived from an EMBL/GenBank/DDBJ whole genome shotgun (WGS) entry which is preliminary data.</text>
</comment>
<comment type="similarity">
    <text evidence="1 3">Belongs to the short-chain dehydrogenases/reductases (SDR) family.</text>
</comment>
<evidence type="ECO:0000256" key="1">
    <source>
        <dbReference type="ARBA" id="ARBA00006484"/>
    </source>
</evidence>
<dbReference type="PANTHER" id="PTHR43976:SF16">
    <property type="entry name" value="SHORT-CHAIN DEHYDROGENASE_REDUCTASE FAMILY PROTEIN"/>
    <property type="match status" value="1"/>
</dbReference>
<gene>
    <name evidence="4" type="ORF">PsYK624_015550</name>
</gene>
<dbReference type="Pfam" id="PF00106">
    <property type="entry name" value="adh_short"/>
    <property type="match status" value="1"/>
</dbReference>
<dbReference type="GO" id="GO:0016491">
    <property type="term" value="F:oxidoreductase activity"/>
    <property type="evidence" value="ECO:0007669"/>
    <property type="project" value="UniProtKB-KW"/>
</dbReference>
<name>A0A9P3FZI1_9APHY</name>
<dbReference type="Proteomes" id="UP000703269">
    <property type="component" value="Unassembled WGS sequence"/>
</dbReference>
<dbReference type="SUPFAM" id="SSF51735">
    <property type="entry name" value="NAD(P)-binding Rossmann-fold domains"/>
    <property type="match status" value="1"/>
</dbReference>
<evidence type="ECO:0000313" key="5">
    <source>
        <dbReference type="Proteomes" id="UP000703269"/>
    </source>
</evidence>
<keyword evidence="5" id="KW-1185">Reference proteome</keyword>
<sequence length="295" mass="32202">MVEIPSATPTNAKQLVWYITGTSSGLGARLTNILLERGDKVIATGRSLGRLNFPPHENLRLQECDVTIGLAKLKEKAAEAVAFFGRVDVVVNNAGMGFKAFLEEGGSDELRKQYDVNVFGLLDVTNAFLPYLREQRSGTIVLMGSRTSWLPEMPTGGLYSTSKAAVRVMGECLATELSPLGIRVLIVEPGAFRTENILSRPLFAGNKIADYDGVRAVMERKYKEVAGHQPGDPVKAMRVLADVVRGEGVARGKEWPLYLPLGVEAEDAIRGKCKRMTGVLDAWGDVIRDTRLDNP</sequence>
<keyword evidence="2" id="KW-0560">Oxidoreductase</keyword>
<dbReference type="Gene3D" id="3.40.50.720">
    <property type="entry name" value="NAD(P)-binding Rossmann-like Domain"/>
    <property type="match status" value="1"/>
</dbReference>
<dbReference type="InterPro" id="IPR051911">
    <property type="entry name" value="SDR_oxidoreductase"/>
</dbReference>
<dbReference type="EMBL" id="BPQB01000002">
    <property type="protein sequence ID" value="GJE85476.1"/>
    <property type="molecule type" value="Genomic_DNA"/>
</dbReference>
<organism evidence="4 5">
    <name type="scientific">Phanerochaete sordida</name>
    <dbReference type="NCBI Taxonomy" id="48140"/>
    <lineage>
        <taxon>Eukaryota</taxon>
        <taxon>Fungi</taxon>
        <taxon>Dikarya</taxon>
        <taxon>Basidiomycota</taxon>
        <taxon>Agaricomycotina</taxon>
        <taxon>Agaricomycetes</taxon>
        <taxon>Polyporales</taxon>
        <taxon>Phanerochaetaceae</taxon>
        <taxon>Phanerochaete</taxon>
    </lineage>
</organism>
<dbReference type="InterPro" id="IPR002347">
    <property type="entry name" value="SDR_fam"/>
</dbReference>
<accession>A0A9P3FZI1</accession>
<proteinExistence type="inferred from homology"/>
<dbReference type="OrthoDB" id="1274115at2759"/>
<dbReference type="AlphaFoldDB" id="A0A9P3FZI1"/>
<dbReference type="PANTHER" id="PTHR43976">
    <property type="entry name" value="SHORT CHAIN DEHYDROGENASE"/>
    <property type="match status" value="1"/>
</dbReference>
<dbReference type="InterPro" id="IPR036291">
    <property type="entry name" value="NAD(P)-bd_dom_sf"/>
</dbReference>
<protein>
    <submittedName>
        <fullName evidence="4">NAD P-binding protein</fullName>
    </submittedName>
</protein>
<dbReference type="PRINTS" id="PR00081">
    <property type="entry name" value="GDHRDH"/>
</dbReference>
<evidence type="ECO:0000313" key="4">
    <source>
        <dbReference type="EMBL" id="GJE85476.1"/>
    </source>
</evidence>
<evidence type="ECO:0000256" key="2">
    <source>
        <dbReference type="ARBA" id="ARBA00023002"/>
    </source>
</evidence>
<reference evidence="4 5" key="1">
    <citation type="submission" date="2021-08" db="EMBL/GenBank/DDBJ databases">
        <title>Draft Genome Sequence of Phanerochaete sordida strain YK-624.</title>
        <authorList>
            <person name="Mori T."/>
            <person name="Dohra H."/>
            <person name="Suzuki T."/>
            <person name="Kawagishi H."/>
            <person name="Hirai H."/>
        </authorList>
    </citation>
    <scope>NUCLEOTIDE SEQUENCE [LARGE SCALE GENOMIC DNA]</scope>
    <source>
        <strain evidence="4 5">YK-624</strain>
    </source>
</reference>
<dbReference type="PRINTS" id="PR00080">
    <property type="entry name" value="SDRFAMILY"/>
</dbReference>